<protein>
    <recommendedName>
        <fullName evidence="3">DUF4062 domain-containing protein</fullName>
    </recommendedName>
</protein>
<proteinExistence type="predicted"/>
<dbReference type="Proteomes" id="UP000324831">
    <property type="component" value="Unassembled WGS sequence"/>
</dbReference>
<dbReference type="InterPro" id="IPR036490">
    <property type="entry name" value="ThsB_TIR-like_sf"/>
</dbReference>
<organism evidence="1 2">
    <name type="scientific">Candidatus Mycoplasma haematohominis</name>
    <dbReference type="NCBI Taxonomy" id="1494318"/>
    <lineage>
        <taxon>Bacteria</taxon>
        <taxon>Bacillati</taxon>
        <taxon>Mycoplasmatota</taxon>
        <taxon>Mollicutes</taxon>
        <taxon>Mycoplasmataceae</taxon>
        <taxon>Mycoplasma</taxon>
    </lineage>
</organism>
<comment type="caution">
    <text evidence="1">The sequence shown here is derived from an EMBL/GenBank/DDBJ whole genome shotgun (WGS) entry which is preliminary data.</text>
</comment>
<reference evidence="1 2" key="1">
    <citation type="submission" date="2019-01" db="EMBL/GenBank/DDBJ databases">
        <title>Draft genome sequences of Candidatus Mycoplasma haemohominis SWG34-3 identified from a patient with pyrexia, anemia and liver dysfunction.</title>
        <authorList>
            <person name="Sekizuka T."/>
            <person name="Hattori N."/>
            <person name="Katano H."/>
            <person name="Takuma T."/>
            <person name="Ito T."/>
            <person name="Arai N."/>
            <person name="Yanai R."/>
            <person name="Ishii S."/>
            <person name="Miura Y."/>
            <person name="Tokunaga T."/>
            <person name="Watanabe H."/>
            <person name="Nomura N."/>
            <person name="Eguchi J."/>
            <person name="Arai T."/>
            <person name="Hasegawa H."/>
            <person name="Nakamaki T."/>
            <person name="Wakita T."/>
            <person name="Niki Y."/>
            <person name="Kuroda M."/>
        </authorList>
    </citation>
    <scope>NUCLEOTIDE SEQUENCE [LARGE SCALE GENOMIC DNA]</scope>
    <source>
        <strain evidence="1">SWG34-3</strain>
    </source>
</reference>
<evidence type="ECO:0000313" key="1">
    <source>
        <dbReference type="EMBL" id="GCE63909.1"/>
    </source>
</evidence>
<dbReference type="EMBL" id="BIMN01000006">
    <property type="protein sequence ID" value="GCE63909.1"/>
    <property type="molecule type" value="Genomic_DNA"/>
</dbReference>
<accession>A0A478FU04</accession>
<sequence length="135" mass="15675">MKHGKAINIYVSVAWNYENQLNELIKMLDKTGLNYLIRKIPLEDPVFQSSFSSAILAAMEEIMAGCDFVFYLNGVYEEYKKLIDIETKAVKNLKLISAVIDRWGDEKTSPYYDDIVSDEIPWDSDHLKNYLVNRK</sequence>
<dbReference type="AlphaFoldDB" id="A0A478FU04"/>
<name>A0A478FU04_9MOLU</name>
<evidence type="ECO:0008006" key="3">
    <source>
        <dbReference type="Google" id="ProtNLM"/>
    </source>
</evidence>
<evidence type="ECO:0000313" key="2">
    <source>
        <dbReference type="Proteomes" id="UP000324831"/>
    </source>
</evidence>
<gene>
    <name evidence="1" type="ORF">MHSWG343_09160</name>
</gene>
<dbReference type="Gene3D" id="3.40.50.9200">
    <property type="entry name" value="Hypothetical protein MTH538"/>
    <property type="match status" value="1"/>
</dbReference>